<evidence type="ECO:0000256" key="1">
    <source>
        <dbReference type="SAM" id="Phobius"/>
    </source>
</evidence>
<evidence type="ECO:0000259" key="2">
    <source>
        <dbReference type="Pfam" id="PF25591"/>
    </source>
</evidence>
<dbReference type="RefSeq" id="WP_065361682.1">
    <property type="nucleotide sequence ID" value="NZ_CP194891.1"/>
</dbReference>
<comment type="caution">
    <text evidence="3">The sequence shown here is derived from an EMBL/GenBank/DDBJ whole genome shotgun (WGS) entry which is preliminary data.</text>
</comment>
<dbReference type="Proteomes" id="UP001180729">
    <property type="component" value="Unassembled WGS sequence"/>
</dbReference>
<name>A0AAE4G2P6_9ACTO</name>
<proteinExistence type="predicted"/>
<accession>A0AAE4G2P6</accession>
<evidence type="ECO:0000313" key="4">
    <source>
        <dbReference type="Proteomes" id="UP001180729"/>
    </source>
</evidence>
<feature type="domain" description="Leucine rich repeat variant" evidence="2">
    <location>
        <begin position="6"/>
        <end position="60"/>
    </location>
</feature>
<keyword evidence="1" id="KW-0812">Transmembrane</keyword>
<keyword evidence="1" id="KW-1133">Transmembrane helix</keyword>
<gene>
    <name evidence="3" type="ORF">RMW62_10475</name>
</gene>
<dbReference type="Pfam" id="PF25591">
    <property type="entry name" value="LRV_2"/>
    <property type="match status" value="1"/>
</dbReference>
<keyword evidence="1" id="KW-0472">Membrane</keyword>
<organism evidence="3 4">
    <name type="scientific">Actinomyces oris</name>
    <dbReference type="NCBI Taxonomy" id="544580"/>
    <lineage>
        <taxon>Bacteria</taxon>
        <taxon>Bacillati</taxon>
        <taxon>Actinomycetota</taxon>
        <taxon>Actinomycetes</taxon>
        <taxon>Actinomycetales</taxon>
        <taxon>Actinomycetaceae</taxon>
        <taxon>Actinomyces</taxon>
    </lineage>
</organism>
<dbReference type="EMBL" id="JAMZMH010000012">
    <property type="protein sequence ID" value="MDT0249505.1"/>
    <property type="molecule type" value="Genomic_DNA"/>
</dbReference>
<sequence>MSEIPEAAEARDPETSADRLGQLADLYPELCTLIVMNPSCPPELRQWIIEERGSGSKEAAEAWSRHQARQAATQTIPVQAHQTQQMPPVPMQTPPQGMQQAPVRASSRANSSCGGMALGCLVISVIVMALMYGCIHAVDKLGSSHSGSEASATPDKASPAPAGSITTDLFQTPSKNIVCEVVDGQLNCFINERFYADNGQQDCDDTLFALSVGTADAAVACGLILDGHEGENMQTLEYGTTSESSDGNYACSSSEDGVKCWNQWTGKGFSLNRNSYELF</sequence>
<evidence type="ECO:0000313" key="3">
    <source>
        <dbReference type="EMBL" id="MDT0249505.1"/>
    </source>
</evidence>
<reference evidence="3" key="1">
    <citation type="submission" date="2022-06" db="EMBL/GenBank/DDBJ databases">
        <title>Draft Genome Sequences of Three Actinomyces oris Strains, Isolated from Healthy Human Feces.</title>
        <authorList>
            <person name="Ye Y."/>
            <person name="Liu C."/>
            <person name="Zhao J."/>
            <person name="Xu J."/>
            <person name="Huang H."/>
            <person name="Wang B."/>
            <person name="Wei J."/>
            <person name="Jing X."/>
        </authorList>
    </citation>
    <scope>NUCLEOTIDE SEQUENCE</scope>
    <source>
        <strain evidence="3">CNGBCC1803368</strain>
    </source>
</reference>
<feature type="transmembrane region" description="Helical" evidence="1">
    <location>
        <begin position="114"/>
        <end position="135"/>
    </location>
</feature>
<dbReference type="InterPro" id="IPR057893">
    <property type="entry name" value="LRV_2"/>
</dbReference>
<protein>
    <recommendedName>
        <fullName evidence="2">Leucine rich repeat variant domain-containing protein</fullName>
    </recommendedName>
</protein>
<dbReference type="AlphaFoldDB" id="A0AAE4G2P6"/>